<reference evidence="1" key="1">
    <citation type="submission" date="2020-02" db="EMBL/GenBank/DDBJ databases">
        <authorList>
            <person name="Meier V. D."/>
        </authorList>
    </citation>
    <scope>NUCLEOTIDE SEQUENCE</scope>
    <source>
        <strain evidence="1">AVDCRST_MAG59</strain>
    </source>
</reference>
<protein>
    <submittedName>
        <fullName evidence="1">Uncharacterized protein</fullName>
    </submittedName>
</protein>
<dbReference type="EMBL" id="CADCWF010000164">
    <property type="protein sequence ID" value="CAA9561626.1"/>
    <property type="molecule type" value="Genomic_DNA"/>
</dbReference>
<proteinExistence type="predicted"/>
<evidence type="ECO:0000313" key="1">
    <source>
        <dbReference type="EMBL" id="CAA9561626.1"/>
    </source>
</evidence>
<sequence>SLLAVPAVVAANWRRVVGRDGGLAARPARPA</sequence>
<gene>
    <name evidence="1" type="ORF">AVDCRST_MAG59-2618</name>
</gene>
<accession>A0A6J4UY55</accession>
<name>A0A6J4UY55_9BACT</name>
<dbReference type="AlphaFoldDB" id="A0A6J4UY55"/>
<organism evidence="1">
    <name type="scientific">uncultured Thermomicrobiales bacterium</name>
    <dbReference type="NCBI Taxonomy" id="1645740"/>
    <lineage>
        <taxon>Bacteria</taxon>
        <taxon>Pseudomonadati</taxon>
        <taxon>Thermomicrobiota</taxon>
        <taxon>Thermomicrobia</taxon>
        <taxon>Thermomicrobiales</taxon>
        <taxon>environmental samples</taxon>
    </lineage>
</organism>
<feature type="non-terminal residue" evidence="1">
    <location>
        <position position="1"/>
    </location>
</feature>